<evidence type="ECO:0000313" key="5">
    <source>
        <dbReference type="Proteomes" id="UP000004980"/>
    </source>
</evidence>
<evidence type="ECO:0000256" key="1">
    <source>
        <dbReference type="ARBA" id="ARBA00008791"/>
    </source>
</evidence>
<dbReference type="PANTHER" id="PTHR46268:SF6">
    <property type="entry name" value="UNIVERSAL STRESS PROTEIN UP12"/>
    <property type="match status" value="1"/>
</dbReference>
<organism evidence="4 5">
    <name type="scientific">Paraburkholderia hospita</name>
    <dbReference type="NCBI Taxonomy" id="169430"/>
    <lineage>
        <taxon>Bacteria</taxon>
        <taxon>Pseudomonadati</taxon>
        <taxon>Pseudomonadota</taxon>
        <taxon>Betaproteobacteria</taxon>
        <taxon>Burkholderiales</taxon>
        <taxon>Burkholderiaceae</taxon>
        <taxon>Paraburkholderia</taxon>
    </lineage>
</organism>
<sequence length="166" mass="17621">MSAFNRILLCYDGSREGQHALADGARLAHELGAWVHVLSVISDAAWVQGADVMSAVPVDIISDSVKDVLEEGLQKLAMRGINATGHFAIGDPLDKIPLFARDLNIDLIVVGHRRTSGLARWWGGKADGLLLDRVSCSVLVTMGPEVETDPLTEEPSGIAASTAGHS</sequence>
<dbReference type="Pfam" id="PF00582">
    <property type="entry name" value="Usp"/>
    <property type="match status" value="1"/>
</dbReference>
<proteinExistence type="inferred from homology"/>
<reference evidence="4 5" key="1">
    <citation type="journal article" date="2012" name="J. Bacteriol.">
        <title>Draft Genome Sequence of the Soil Bacterium Burkholderia terrae Strain BS001, Which Interacts with Fungal Surface Structures.</title>
        <authorList>
            <person name="Nazir R."/>
            <person name="Hansen M.A."/>
            <person name="Sorensen S."/>
            <person name="van Elsas J.D."/>
        </authorList>
    </citation>
    <scope>NUCLEOTIDE SEQUENCE [LARGE SCALE GENOMIC DNA]</scope>
    <source>
        <strain evidence="4 5">BS001</strain>
    </source>
</reference>
<evidence type="ECO:0000313" key="4">
    <source>
        <dbReference type="EMBL" id="EIM93874.1"/>
    </source>
</evidence>
<dbReference type="SUPFAM" id="SSF52402">
    <property type="entry name" value="Adenine nucleotide alpha hydrolases-like"/>
    <property type="match status" value="1"/>
</dbReference>
<dbReference type="InterPro" id="IPR014729">
    <property type="entry name" value="Rossmann-like_a/b/a_fold"/>
</dbReference>
<evidence type="ECO:0000256" key="2">
    <source>
        <dbReference type="SAM" id="MobiDB-lite"/>
    </source>
</evidence>
<keyword evidence="5" id="KW-1185">Reference proteome</keyword>
<dbReference type="EMBL" id="AKAU01000292">
    <property type="protein sequence ID" value="EIM93874.1"/>
    <property type="molecule type" value="Genomic_DNA"/>
</dbReference>
<comment type="similarity">
    <text evidence="1">Belongs to the universal stress protein A family.</text>
</comment>
<accession>A0ABN0F5L7</accession>
<feature type="domain" description="UspA" evidence="3">
    <location>
        <begin position="4"/>
        <end position="140"/>
    </location>
</feature>
<evidence type="ECO:0000259" key="3">
    <source>
        <dbReference type="Pfam" id="PF00582"/>
    </source>
</evidence>
<feature type="region of interest" description="Disordered" evidence="2">
    <location>
        <begin position="146"/>
        <end position="166"/>
    </location>
</feature>
<dbReference type="PANTHER" id="PTHR46268">
    <property type="entry name" value="STRESS RESPONSE PROTEIN NHAX"/>
    <property type="match status" value="1"/>
</dbReference>
<dbReference type="Proteomes" id="UP000004980">
    <property type="component" value="Unassembled WGS sequence"/>
</dbReference>
<gene>
    <name evidence="4" type="ORF">WQE_47604</name>
</gene>
<comment type="caution">
    <text evidence="4">The sequence shown here is derived from an EMBL/GenBank/DDBJ whole genome shotgun (WGS) entry which is preliminary data.</text>
</comment>
<name>A0ABN0F5L7_9BURK</name>
<dbReference type="Gene3D" id="3.40.50.620">
    <property type="entry name" value="HUPs"/>
    <property type="match status" value="1"/>
</dbReference>
<dbReference type="RefSeq" id="WP_009771016.1">
    <property type="nucleotide sequence ID" value="NZ_AKAU01000292.1"/>
</dbReference>
<dbReference type="CDD" id="cd00293">
    <property type="entry name" value="USP-like"/>
    <property type="match status" value="1"/>
</dbReference>
<protein>
    <submittedName>
        <fullName evidence="4">UspA domain-containing protein</fullName>
    </submittedName>
</protein>
<dbReference type="InterPro" id="IPR006016">
    <property type="entry name" value="UspA"/>
</dbReference>